<evidence type="ECO:0000256" key="9">
    <source>
        <dbReference type="ARBA" id="ARBA00022827"/>
    </source>
</evidence>
<keyword evidence="10 12" id="KW-0560">Oxidoreductase</keyword>
<dbReference type="UniPathway" id="UPA00252"/>
<dbReference type="PANTHER" id="PTHR42923:SF3">
    <property type="entry name" value="PROTOPORPHYRINOGEN OXIDASE"/>
    <property type="match status" value="1"/>
</dbReference>
<dbReference type="InterPro" id="IPR002937">
    <property type="entry name" value="Amino_oxidase"/>
</dbReference>
<dbReference type="PANTHER" id="PTHR42923">
    <property type="entry name" value="PROTOPORPHYRINOGEN OXIDASE"/>
    <property type="match status" value="1"/>
</dbReference>
<comment type="subcellular location">
    <subcellularLocation>
        <location evidence="12">Cytoplasm</location>
    </subcellularLocation>
</comment>
<evidence type="ECO:0000256" key="12">
    <source>
        <dbReference type="RuleBase" id="RU364052"/>
    </source>
</evidence>
<comment type="pathway">
    <text evidence="4 12">Porphyrin-containing compound metabolism; protoheme biosynthesis.</text>
</comment>
<comment type="function">
    <text evidence="3 12">Involved in coproporphyrin-dependent heme b biosynthesis. Catalyzes the oxidation of coproporphyrinogen III to coproporphyrin III.</text>
</comment>
<dbReference type="RefSeq" id="WP_245930494.1">
    <property type="nucleotide sequence ID" value="NZ_PVZC01000010.1"/>
</dbReference>
<dbReference type="EC" id="1.3.3.15" evidence="6 12"/>
<dbReference type="PRINTS" id="PR00368">
    <property type="entry name" value="FADPNR"/>
</dbReference>
<evidence type="ECO:0000259" key="13">
    <source>
        <dbReference type="Pfam" id="PF01593"/>
    </source>
</evidence>
<dbReference type="GO" id="GO:0006783">
    <property type="term" value="P:heme biosynthetic process"/>
    <property type="evidence" value="ECO:0007669"/>
    <property type="project" value="UniProtKB-UniRule"/>
</dbReference>
<evidence type="ECO:0000256" key="1">
    <source>
        <dbReference type="ARBA" id="ARBA00001755"/>
    </source>
</evidence>
<evidence type="ECO:0000256" key="10">
    <source>
        <dbReference type="ARBA" id="ARBA00023002"/>
    </source>
</evidence>
<evidence type="ECO:0000313" key="15">
    <source>
        <dbReference type="Proteomes" id="UP000237846"/>
    </source>
</evidence>
<dbReference type="Gene3D" id="3.90.660.20">
    <property type="entry name" value="Protoporphyrinogen oxidase, mitochondrial, domain 2"/>
    <property type="match status" value="1"/>
</dbReference>
<dbReference type="InterPro" id="IPR004572">
    <property type="entry name" value="Protoporphyrinogen_oxidase"/>
</dbReference>
<name>A0A2T0PU12_9ACTN</name>
<sequence length="484" mass="49181">MDDATTTGPAAAPHVVVVGGGVAGLAAAYYLRRPGAGGGPVPRVTVLEGGPRTGGALKRSPVAGVEVDEGAEALLARRPEAVELIDELGLTGETVRPGTTSAHVWTRDAVRPLPGGHVMGVPGDLAELARSGVLSTAGLARAGLDLTLPATPVDADVPVAAYVGGRLGAEVVDRLVEPMLGGVYAGRADRLSLAATLPQIHTAARTHRSLLGAVAELRAAAPTAGGPVFVSLRGGVARLADALADASGARVRTSAMVRELARTPGGWRLTVGSAHRPEHTDADAVVLAVPAAPAARLLRPHSARAARLLGEIEYASVAVVTLAYRPSAFPEPLPGSGFLVPAVDGRSIKAATFSTAKWPALAEQLGGTVLVRCSLGRIGEERLLQRPDEELVALAMHDLAAAVGVRELPLETRVSRWGGALPQYTVGHLDRVAGVRAAAAELPALAVCGAAYAGLGVPAVLGTARAAAEQIHGRLAAARGRTGR</sequence>
<gene>
    <name evidence="14" type="ORF">CLV72_110143</name>
</gene>
<dbReference type="Gene3D" id="3.50.50.60">
    <property type="entry name" value="FAD/NAD(P)-binding domain"/>
    <property type="match status" value="1"/>
</dbReference>
<reference evidence="14 15" key="1">
    <citation type="submission" date="2018-03" db="EMBL/GenBank/DDBJ databases">
        <title>Genomic Encyclopedia of Archaeal and Bacterial Type Strains, Phase II (KMG-II): from individual species to whole genera.</title>
        <authorList>
            <person name="Goeker M."/>
        </authorList>
    </citation>
    <scope>NUCLEOTIDE SEQUENCE [LARGE SCALE GENOMIC DNA]</scope>
    <source>
        <strain evidence="14 15">DSM 45601</strain>
    </source>
</reference>
<dbReference type="EMBL" id="PVZC01000010">
    <property type="protein sequence ID" value="PRX92383.1"/>
    <property type="molecule type" value="Genomic_DNA"/>
</dbReference>
<dbReference type="SUPFAM" id="SSF54373">
    <property type="entry name" value="FAD-linked reductases, C-terminal domain"/>
    <property type="match status" value="1"/>
</dbReference>
<keyword evidence="8 12" id="KW-0285">Flavoprotein</keyword>
<proteinExistence type="inferred from homology"/>
<keyword evidence="11 12" id="KW-0350">Heme biosynthesis</keyword>
<evidence type="ECO:0000256" key="8">
    <source>
        <dbReference type="ARBA" id="ARBA00022630"/>
    </source>
</evidence>
<evidence type="ECO:0000313" key="14">
    <source>
        <dbReference type="EMBL" id="PRX92383.1"/>
    </source>
</evidence>
<evidence type="ECO:0000256" key="7">
    <source>
        <dbReference type="ARBA" id="ARBA00019046"/>
    </source>
</evidence>
<evidence type="ECO:0000256" key="4">
    <source>
        <dbReference type="ARBA" id="ARBA00004744"/>
    </source>
</evidence>
<dbReference type="SUPFAM" id="SSF51905">
    <property type="entry name" value="FAD/NAD(P)-binding domain"/>
    <property type="match status" value="1"/>
</dbReference>
<evidence type="ECO:0000256" key="11">
    <source>
        <dbReference type="ARBA" id="ARBA00023133"/>
    </source>
</evidence>
<dbReference type="InterPro" id="IPR050464">
    <property type="entry name" value="Zeta_carotene_desat/Oxidored"/>
</dbReference>
<comment type="cofactor">
    <cofactor evidence="2 12">
        <name>FAD</name>
        <dbReference type="ChEBI" id="CHEBI:57692"/>
    </cofactor>
</comment>
<comment type="caution">
    <text evidence="14">The sequence shown here is derived from an EMBL/GenBank/DDBJ whole genome shotgun (WGS) entry which is preliminary data.</text>
</comment>
<comment type="catalytic activity">
    <reaction evidence="1">
        <text>coproporphyrinogen III + 3 O2 = coproporphyrin III + 3 H2O2</text>
        <dbReference type="Rhea" id="RHEA:43436"/>
        <dbReference type="ChEBI" id="CHEBI:15379"/>
        <dbReference type="ChEBI" id="CHEBI:16240"/>
        <dbReference type="ChEBI" id="CHEBI:57309"/>
        <dbReference type="ChEBI" id="CHEBI:131725"/>
        <dbReference type="EC" id="1.3.3.15"/>
    </reaction>
    <physiologicalReaction direction="left-to-right" evidence="1">
        <dbReference type="Rhea" id="RHEA:43437"/>
    </physiologicalReaction>
</comment>
<accession>A0A2T0PU12</accession>
<dbReference type="Gene3D" id="1.10.3110.10">
    <property type="entry name" value="protoporphyrinogen ix oxidase, domain 3"/>
    <property type="match status" value="1"/>
</dbReference>
<dbReference type="Proteomes" id="UP000237846">
    <property type="component" value="Unassembled WGS sequence"/>
</dbReference>
<dbReference type="GO" id="GO:0005737">
    <property type="term" value="C:cytoplasm"/>
    <property type="evidence" value="ECO:0007669"/>
    <property type="project" value="UniProtKB-SubCell"/>
</dbReference>
<dbReference type="InterPro" id="IPR036188">
    <property type="entry name" value="FAD/NAD-bd_sf"/>
</dbReference>
<evidence type="ECO:0000256" key="3">
    <source>
        <dbReference type="ARBA" id="ARBA00002185"/>
    </source>
</evidence>
<dbReference type="Pfam" id="PF01593">
    <property type="entry name" value="Amino_oxidase"/>
    <property type="match status" value="1"/>
</dbReference>
<evidence type="ECO:0000256" key="2">
    <source>
        <dbReference type="ARBA" id="ARBA00001974"/>
    </source>
</evidence>
<keyword evidence="12" id="KW-0963">Cytoplasm</keyword>
<evidence type="ECO:0000256" key="5">
    <source>
        <dbReference type="ARBA" id="ARBA00008310"/>
    </source>
</evidence>
<keyword evidence="15" id="KW-1185">Reference proteome</keyword>
<keyword evidence="9 12" id="KW-0274">FAD</keyword>
<dbReference type="GO" id="GO:0004729">
    <property type="term" value="F:oxygen-dependent protoporphyrinogen oxidase activity"/>
    <property type="evidence" value="ECO:0007669"/>
    <property type="project" value="UniProtKB-UniRule"/>
</dbReference>
<feature type="domain" description="Amine oxidase" evidence="13">
    <location>
        <begin position="22"/>
        <end position="471"/>
    </location>
</feature>
<dbReference type="NCBIfam" id="TIGR00562">
    <property type="entry name" value="proto_IX_ox"/>
    <property type="match status" value="1"/>
</dbReference>
<evidence type="ECO:0000256" key="6">
    <source>
        <dbReference type="ARBA" id="ARBA00012402"/>
    </source>
</evidence>
<organism evidence="14 15">
    <name type="scientific">Allonocardiopsis opalescens</name>
    <dbReference type="NCBI Taxonomy" id="1144618"/>
    <lineage>
        <taxon>Bacteria</taxon>
        <taxon>Bacillati</taxon>
        <taxon>Actinomycetota</taxon>
        <taxon>Actinomycetes</taxon>
        <taxon>Streptosporangiales</taxon>
        <taxon>Allonocardiopsis</taxon>
    </lineage>
</organism>
<comment type="similarity">
    <text evidence="5 12">Belongs to the protoporphyrinogen/coproporphyrinogen oxidase family. Coproporphyrinogen III oxidase subfamily.</text>
</comment>
<dbReference type="AlphaFoldDB" id="A0A2T0PU12"/>
<protein>
    <recommendedName>
        <fullName evidence="7 12">Coproporphyrinogen III oxidase</fullName>
        <ecNumber evidence="6 12">1.3.3.15</ecNumber>
    </recommendedName>
</protein>